<dbReference type="PANTHER" id="PTHR10954">
    <property type="entry name" value="RIBONUCLEASE H2 SUBUNIT A"/>
    <property type="match status" value="1"/>
</dbReference>
<feature type="chain" id="PRO_5044746250" description="Ribonuclease" evidence="10">
    <location>
        <begin position="19"/>
        <end position="445"/>
    </location>
</feature>
<comment type="cofactor">
    <cofactor evidence="2">
        <name>Mg(2+)</name>
        <dbReference type="ChEBI" id="CHEBI:18420"/>
    </cofactor>
</comment>
<dbReference type="GO" id="GO:0046872">
    <property type="term" value="F:metal ion binding"/>
    <property type="evidence" value="ECO:0007669"/>
    <property type="project" value="UniProtKB-KW"/>
</dbReference>
<comment type="similarity">
    <text evidence="3">Belongs to the RNase HII family. Eukaryotic subfamily.</text>
</comment>
<dbReference type="InterPro" id="IPR024567">
    <property type="entry name" value="RNase_HII/HIII_dom"/>
</dbReference>
<dbReference type="NCBIfam" id="TIGR00729">
    <property type="entry name" value="ribonuclease HII"/>
    <property type="match status" value="1"/>
</dbReference>
<sequence length="445" mass="49475">MTMMLMFMLWIFWRAFPAILFNALRDVKSKSQNRHQHHITHHSFSFPLAIAMTMMQSMAMSEDLSHPTEATAQPSFDPTAIHSFNYRSSAPQPDRVTTNAILDTLLYNSYRPEPCDTFGSGPLLLSDIPADINNNNSNRGVIMGIDEAGRGPVLGPMTYAAAFWDPDSAGDSIPSGFNDSKQLTPEKRASLFNDIRSSTSIGFVLRILHASEISRSMLRKVPYNLNAMSHDAAMEMIWAVLNTGVKIDTCYIDTVGIADSYRSKLERVFEGKGITFIVEKKADAKYAPCSAASVVAKESRDTIIVNWKWTEAPNYEPKNGNDFGSGYPSDPKCKAWLDSNCNVDVPFGFPDFVRFSWAPVKNALKEGSDKCGPIVGWEADEDEETEESGGGTQSKLDSFVVSRKVERGGDRCTRNLDELRRKKARLGIYNELGLAKVTKFVDTVN</sequence>
<feature type="binding site" evidence="8">
    <location>
        <position position="253"/>
    </location>
    <ligand>
        <name>a divalent metal cation</name>
        <dbReference type="ChEBI" id="CHEBI:60240"/>
    </ligand>
</feature>
<dbReference type="InterPro" id="IPR036397">
    <property type="entry name" value="RNaseH_sf"/>
</dbReference>
<gene>
    <name evidence="12" type="ORF">ACHAWU_009563</name>
</gene>
<feature type="domain" description="RNase H type-2" evidence="11">
    <location>
        <begin position="140"/>
        <end position="369"/>
    </location>
</feature>
<protein>
    <recommendedName>
        <fullName evidence="9">Ribonuclease</fullName>
        <ecNumber evidence="9">3.1.26.4</ecNumber>
    </recommendedName>
</protein>
<feature type="binding site" evidence="8">
    <location>
        <position position="147"/>
    </location>
    <ligand>
        <name>a divalent metal cation</name>
        <dbReference type="ChEBI" id="CHEBI:60240"/>
    </ligand>
</feature>
<dbReference type="GO" id="GO:0006259">
    <property type="term" value="P:DNA metabolic process"/>
    <property type="evidence" value="ECO:0007669"/>
    <property type="project" value="UniProtKB-ARBA"/>
</dbReference>
<name>A0ABD3MA72_9STRA</name>
<evidence type="ECO:0000256" key="6">
    <source>
        <dbReference type="ARBA" id="ARBA00022759"/>
    </source>
</evidence>
<reference evidence="12 13" key="1">
    <citation type="submission" date="2024-10" db="EMBL/GenBank/DDBJ databases">
        <title>Updated reference genomes for cyclostephanoid diatoms.</title>
        <authorList>
            <person name="Roberts W.R."/>
            <person name="Alverson A.J."/>
        </authorList>
    </citation>
    <scope>NUCLEOTIDE SEQUENCE [LARGE SCALE GENOMIC DNA]</scope>
    <source>
        <strain evidence="12 13">AJA232-27</strain>
    </source>
</reference>
<dbReference type="InterPro" id="IPR023160">
    <property type="entry name" value="RNase_HII_hlx-loop-hlx_cap_dom"/>
</dbReference>
<evidence type="ECO:0000256" key="9">
    <source>
        <dbReference type="RuleBase" id="RU003515"/>
    </source>
</evidence>
<dbReference type="Proteomes" id="UP001530293">
    <property type="component" value="Unassembled WGS sequence"/>
</dbReference>
<evidence type="ECO:0000256" key="8">
    <source>
        <dbReference type="PROSITE-ProRule" id="PRU01319"/>
    </source>
</evidence>
<evidence type="ECO:0000256" key="10">
    <source>
        <dbReference type="SAM" id="SignalP"/>
    </source>
</evidence>
<dbReference type="PROSITE" id="PS51975">
    <property type="entry name" value="RNASE_H_2"/>
    <property type="match status" value="1"/>
</dbReference>
<dbReference type="FunFam" id="3.30.420.10:FF:000016">
    <property type="entry name" value="Ribonuclease"/>
    <property type="match status" value="1"/>
</dbReference>
<proteinExistence type="inferred from homology"/>
<comment type="function">
    <text evidence="9">Endonuclease that specifically degrades the RNA of RNA-DNA hybrids.</text>
</comment>
<keyword evidence="4 8" id="KW-0540">Nuclease</keyword>
<dbReference type="InterPro" id="IPR012337">
    <property type="entry name" value="RNaseH-like_sf"/>
</dbReference>
<dbReference type="EC" id="3.1.26.4" evidence="9"/>
<dbReference type="SUPFAM" id="SSF53098">
    <property type="entry name" value="Ribonuclease H-like"/>
    <property type="match status" value="1"/>
</dbReference>
<comment type="catalytic activity">
    <reaction evidence="1 8 9">
        <text>Endonucleolytic cleavage to 5'-phosphomonoester.</text>
        <dbReference type="EC" id="3.1.26.4"/>
    </reaction>
</comment>
<evidence type="ECO:0000259" key="11">
    <source>
        <dbReference type="PROSITE" id="PS51975"/>
    </source>
</evidence>
<dbReference type="GO" id="GO:0003723">
    <property type="term" value="F:RNA binding"/>
    <property type="evidence" value="ECO:0007669"/>
    <property type="project" value="UniProtKB-UniRule"/>
</dbReference>
<evidence type="ECO:0000256" key="1">
    <source>
        <dbReference type="ARBA" id="ARBA00000077"/>
    </source>
</evidence>
<accession>A0ABD3MA72</accession>
<dbReference type="CDD" id="cd07181">
    <property type="entry name" value="RNase_HII_eukaryota_like"/>
    <property type="match status" value="1"/>
</dbReference>
<evidence type="ECO:0000256" key="4">
    <source>
        <dbReference type="ARBA" id="ARBA00022722"/>
    </source>
</evidence>
<dbReference type="InterPro" id="IPR001352">
    <property type="entry name" value="RNase_HII/HIII"/>
</dbReference>
<keyword evidence="10" id="KW-0732">Signal</keyword>
<feature type="binding site" evidence="8">
    <location>
        <position position="146"/>
    </location>
    <ligand>
        <name>a divalent metal cation</name>
        <dbReference type="ChEBI" id="CHEBI:60240"/>
    </ligand>
</feature>
<evidence type="ECO:0000256" key="2">
    <source>
        <dbReference type="ARBA" id="ARBA00001946"/>
    </source>
</evidence>
<feature type="signal peptide" evidence="10">
    <location>
        <begin position="1"/>
        <end position="18"/>
    </location>
</feature>
<dbReference type="PANTHER" id="PTHR10954:SF7">
    <property type="entry name" value="RIBONUCLEASE H2 SUBUNIT A"/>
    <property type="match status" value="1"/>
</dbReference>
<dbReference type="Gene3D" id="3.30.420.10">
    <property type="entry name" value="Ribonuclease H-like superfamily/Ribonuclease H"/>
    <property type="match status" value="1"/>
</dbReference>
<comment type="cofactor">
    <cofactor evidence="8">
        <name>Mn(2+)</name>
        <dbReference type="ChEBI" id="CHEBI:29035"/>
    </cofactor>
    <cofactor evidence="8">
        <name>Mg(2+)</name>
        <dbReference type="ChEBI" id="CHEBI:18420"/>
    </cofactor>
    <text evidence="8">Manganese or magnesium. Binds 1 divalent metal ion per monomer in the absence of substrate. May bind a second metal ion after substrate binding.</text>
</comment>
<evidence type="ECO:0000313" key="12">
    <source>
        <dbReference type="EMBL" id="KAL3760884.1"/>
    </source>
</evidence>
<evidence type="ECO:0000313" key="13">
    <source>
        <dbReference type="Proteomes" id="UP001530293"/>
    </source>
</evidence>
<dbReference type="FunFam" id="1.10.10.460:FF:000001">
    <property type="entry name" value="Ribonuclease"/>
    <property type="match status" value="1"/>
</dbReference>
<evidence type="ECO:0000256" key="5">
    <source>
        <dbReference type="ARBA" id="ARBA00022723"/>
    </source>
</evidence>
<dbReference type="Gene3D" id="1.10.10.460">
    <property type="entry name" value="Ribonuclease hii. Domain 2"/>
    <property type="match status" value="1"/>
</dbReference>
<evidence type="ECO:0000256" key="3">
    <source>
        <dbReference type="ARBA" id="ARBA00007058"/>
    </source>
</evidence>
<keyword evidence="7 8" id="KW-0378">Hydrolase</keyword>
<dbReference type="GO" id="GO:0004523">
    <property type="term" value="F:RNA-DNA hybrid ribonuclease activity"/>
    <property type="evidence" value="ECO:0007669"/>
    <property type="project" value="UniProtKB-UniRule"/>
</dbReference>
<keyword evidence="5 8" id="KW-0479">Metal-binding</keyword>
<dbReference type="EMBL" id="JALLBG020000168">
    <property type="protein sequence ID" value="KAL3760884.1"/>
    <property type="molecule type" value="Genomic_DNA"/>
</dbReference>
<organism evidence="12 13">
    <name type="scientific">Discostella pseudostelligera</name>
    <dbReference type="NCBI Taxonomy" id="259834"/>
    <lineage>
        <taxon>Eukaryota</taxon>
        <taxon>Sar</taxon>
        <taxon>Stramenopiles</taxon>
        <taxon>Ochrophyta</taxon>
        <taxon>Bacillariophyta</taxon>
        <taxon>Coscinodiscophyceae</taxon>
        <taxon>Thalassiosirophycidae</taxon>
        <taxon>Stephanodiscales</taxon>
        <taxon>Stephanodiscaceae</taxon>
        <taxon>Discostella</taxon>
    </lineage>
</organism>
<dbReference type="AlphaFoldDB" id="A0ABD3MA72"/>
<keyword evidence="13" id="KW-1185">Reference proteome</keyword>
<comment type="caution">
    <text evidence="12">The sequence shown here is derived from an EMBL/GenBank/DDBJ whole genome shotgun (WGS) entry which is preliminary data.</text>
</comment>
<dbReference type="InterPro" id="IPR004649">
    <property type="entry name" value="RNase_H2_suA"/>
</dbReference>
<evidence type="ECO:0000256" key="7">
    <source>
        <dbReference type="ARBA" id="ARBA00022801"/>
    </source>
</evidence>
<dbReference type="Pfam" id="PF01351">
    <property type="entry name" value="RNase_HII"/>
    <property type="match status" value="1"/>
</dbReference>
<dbReference type="GO" id="GO:0006401">
    <property type="term" value="P:RNA catabolic process"/>
    <property type="evidence" value="ECO:0007669"/>
    <property type="project" value="UniProtKB-UniRule"/>
</dbReference>
<keyword evidence="6 8" id="KW-0255">Endonuclease</keyword>